<dbReference type="SUPFAM" id="SSF158442">
    <property type="entry name" value="DsbB-like"/>
    <property type="match status" value="1"/>
</dbReference>
<evidence type="ECO:0000313" key="7">
    <source>
        <dbReference type="EMBL" id="MEK8050771.1"/>
    </source>
</evidence>
<sequence length="163" mass="17147">MSSAVRPVPLLLAAAVASFGAVGAALFTQVAWGMQPCPWCVLQRLIFVAIGTAALLGLLMRSRLMRRVMAALMGLLALGGMAAALWQHFVASKSASCNLTLADKIMSATGLDRALPLVFEATANCADASAPLLGLAYEFWSLGLYALLAVVALQAMRRQSFFG</sequence>
<comment type="caution">
    <text evidence="7">The sequence shown here is derived from an EMBL/GenBank/DDBJ whole genome shotgun (WGS) entry which is preliminary data.</text>
</comment>
<reference evidence="7 8" key="1">
    <citation type="submission" date="2024-04" db="EMBL/GenBank/DDBJ databases">
        <title>Novel species of the genus Ideonella isolated from streams.</title>
        <authorList>
            <person name="Lu H."/>
        </authorList>
    </citation>
    <scope>NUCLEOTIDE SEQUENCE [LARGE SCALE GENOMIC DNA]</scope>
    <source>
        <strain evidence="7 8">DXS22W</strain>
    </source>
</reference>
<name>A0ABU9CFY2_9BURK</name>
<dbReference type="Pfam" id="PF02600">
    <property type="entry name" value="DsbB"/>
    <property type="match status" value="1"/>
</dbReference>
<feature type="transmembrane region" description="Helical" evidence="6">
    <location>
        <begin position="139"/>
        <end position="156"/>
    </location>
</feature>
<keyword evidence="2" id="KW-1003">Cell membrane</keyword>
<evidence type="ECO:0000256" key="2">
    <source>
        <dbReference type="ARBA" id="ARBA00022475"/>
    </source>
</evidence>
<proteinExistence type="predicted"/>
<keyword evidence="4 6" id="KW-1133">Transmembrane helix</keyword>
<dbReference type="Proteomes" id="UP001365405">
    <property type="component" value="Unassembled WGS sequence"/>
</dbReference>
<evidence type="ECO:0000256" key="3">
    <source>
        <dbReference type="ARBA" id="ARBA00022692"/>
    </source>
</evidence>
<feature type="transmembrane region" description="Helical" evidence="6">
    <location>
        <begin position="68"/>
        <end position="86"/>
    </location>
</feature>
<keyword evidence="8" id="KW-1185">Reference proteome</keyword>
<evidence type="ECO:0000256" key="1">
    <source>
        <dbReference type="ARBA" id="ARBA00004651"/>
    </source>
</evidence>
<dbReference type="Gene3D" id="1.20.1550.10">
    <property type="entry name" value="DsbB-like"/>
    <property type="match status" value="1"/>
</dbReference>
<gene>
    <name evidence="7" type="ORF">AACH10_11035</name>
</gene>
<dbReference type="InterPro" id="IPR023380">
    <property type="entry name" value="DsbB-like_sf"/>
</dbReference>
<evidence type="ECO:0000256" key="6">
    <source>
        <dbReference type="SAM" id="Phobius"/>
    </source>
</evidence>
<evidence type="ECO:0000313" key="8">
    <source>
        <dbReference type="Proteomes" id="UP001365405"/>
    </source>
</evidence>
<dbReference type="PANTHER" id="PTHR36570:SF3">
    <property type="entry name" value="DISULFIDE BOND FORMATION PROTEIN B"/>
    <property type="match status" value="1"/>
</dbReference>
<dbReference type="InterPro" id="IPR050183">
    <property type="entry name" value="DsbB"/>
</dbReference>
<organism evidence="7 8">
    <name type="scientific">Pseudaquabacterium inlustre</name>
    <dbReference type="NCBI Taxonomy" id="2984192"/>
    <lineage>
        <taxon>Bacteria</taxon>
        <taxon>Pseudomonadati</taxon>
        <taxon>Pseudomonadota</taxon>
        <taxon>Betaproteobacteria</taxon>
        <taxon>Burkholderiales</taxon>
        <taxon>Sphaerotilaceae</taxon>
        <taxon>Pseudaquabacterium</taxon>
    </lineage>
</organism>
<feature type="transmembrane region" description="Helical" evidence="6">
    <location>
        <begin position="43"/>
        <end position="61"/>
    </location>
</feature>
<keyword evidence="5 6" id="KW-0472">Membrane</keyword>
<accession>A0ABU9CFY2</accession>
<keyword evidence="3 6" id="KW-0812">Transmembrane</keyword>
<dbReference type="PANTHER" id="PTHR36570">
    <property type="entry name" value="DISULFIDE BOND FORMATION PROTEIN B"/>
    <property type="match status" value="1"/>
</dbReference>
<dbReference type="RefSeq" id="WP_341410462.1">
    <property type="nucleotide sequence ID" value="NZ_JBBUTH010000005.1"/>
</dbReference>
<protein>
    <submittedName>
        <fullName evidence="7">Disulfide bond formation protein B</fullName>
    </submittedName>
</protein>
<evidence type="ECO:0000256" key="5">
    <source>
        <dbReference type="ARBA" id="ARBA00023136"/>
    </source>
</evidence>
<dbReference type="EMBL" id="JBBUTH010000005">
    <property type="protein sequence ID" value="MEK8050771.1"/>
    <property type="molecule type" value="Genomic_DNA"/>
</dbReference>
<comment type="subcellular location">
    <subcellularLocation>
        <location evidence="1">Cell membrane</location>
        <topology evidence="1">Multi-pass membrane protein</topology>
    </subcellularLocation>
</comment>
<dbReference type="InterPro" id="IPR003752">
    <property type="entry name" value="DiS_bond_form_DsbB/BdbC"/>
</dbReference>
<evidence type="ECO:0000256" key="4">
    <source>
        <dbReference type="ARBA" id="ARBA00022989"/>
    </source>
</evidence>